<evidence type="ECO:0000259" key="11">
    <source>
        <dbReference type="Pfam" id="PF05649"/>
    </source>
</evidence>
<dbReference type="InterPro" id="IPR024079">
    <property type="entry name" value="MetalloPept_cat_dom_sf"/>
</dbReference>
<evidence type="ECO:0000256" key="5">
    <source>
        <dbReference type="ARBA" id="ARBA00022723"/>
    </source>
</evidence>
<dbReference type="InterPro" id="IPR008753">
    <property type="entry name" value="Peptidase_M13_N"/>
</dbReference>
<dbReference type="InterPro" id="IPR018497">
    <property type="entry name" value="Peptidase_M13_C"/>
</dbReference>
<evidence type="ECO:0000256" key="8">
    <source>
        <dbReference type="ARBA" id="ARBA00023049"/>
    </source>
</evidence>
<dbReference type="GO" id="GO:0046872">
    <property type="term" value="F:metal ion binding"/>
    <property type="evidence" value="ECO:0007669"/>
    <property type="project" value="UniProtKB-KW"/>
</dbReference>
<dbReference type="Pfam" id="PF05649">
    <property type="entry name" value="Peptidase_M13_N"/>
    <property type="match status" value="1"/>
</dbReference>
<keyword evidence="7" id="KW-0862">Zinc</keyword>
<dbReference type="AlphaFoldDB" id="A0A484B2D9"/>
<evidence type="ECO:0000256" key="1">
    <source>
        <dbReference type="ARBA" id="ARBA00001947"/>
    </source>
</evidence>
<dbReference type="GO" id="GO:0004222">
    <property type="term" value="F:metalloendopeptidase activity"/>
    <property type="evidence" value="ECO:0007669"/>
    <property type="project" value="InterPro"/>
</dbReference>
<organism evidence="12 13">
    <name type="scientific">Drosophila navojoa</name>
    <name type="common">Fruit fly</name>
    <dbReference type="NCBI Taxonomy" id="7232"/>
    <lineage>
        <taxon>Eukaryota</taxon>
        <taxon>Metazoa</taxon>
        <taxon>Ecdysozoa</taxon>
        <taxon>Arthropoda</taxon>
        <taxon>Hexapoda</taxon>
        <taxon>Insecta</taxon>
        <taxon>Pterygota</taxon>
        <taxon>Neoptera</taxon>
        <taxon>Endopterygota</taxon>
        <taxon>Diptera</taxon>
        <taxon>Brachycera</taxon>
        <taxon>Muscomorpha</taxon>
        <taxon>Ephydroidea</taxon>
        <taxon>Drosophilidae</taxon>
        <taxon>Drosophila</taxon>
    </lineage>
</organism>
<dbReference type="InterPro" id="IPR042089">
    <property type="entry name" value="Peptidase_M13_dom_2"/>
</dbReference>
<comment type="subcellular location">
    <subcellularLocation>
        <location evidence="2">Cell membrane</location>
        <topology evidence="2">Single-pass type II membrane protein</topology>
    </subcellularLocation>
</comment>
<dbReference type="GO" id="GO:0005886">
    <property type="term" value="C:plasma membrane"/>
    <property type="evidence" value="ECO:0007669"/>
    <property type="project" value="UniProtKB-SubCell"/>
</dbReference>
<comment type="caution">
    <text evidence="12">The sequence shown here is derived from an EMBL/GenBank/DDBJ whole genome shotgun (WGS) entry which is preliminary data.</text>
</comment>
<dbReference type="Proteomes" id="UP000295192">
    <property type="component" value="Unassembled WGS sequence"/>
</dbReference>
<sequence>MFNVRELCKLQLWLPLGLGLCLSLCLGRPILASHVRLPGYIQRHMNASADACVDFYEHACGGWSLAHADDVYASQLEQLDYEYHGSLAELLEQQPGPQEPRFVQLLRDNYVACRRLDKRYDAAQFVRWLAEWSSGEAESASESERENGRALIHLLKAYGLGELLQWESEEQEQEAATLSDAEQRLLQLQLPWPNPGDYLSDAGDYEMLTHASFGQLYRELQPLGVAERRLWKQLHRLEQQLSRCAQQQQEAESQQQQQQQQIKPLMLWLLPLPAASAGASVRRRPAYLSCVSALLAEQPASLLAVYLQLRLLQLLQQLPAPAFGRQQCAAQSRQLLTHAAVWLLQQQVPHAQQQHTNDTMHQLFEQLRQQFKLQLQANRNRFDNATQSFLLQKLQRMRLRVGVLPGGSPEQQQQQLEAHYAQLRLRANDYYGNLLALLRQAQRWAAGAEAEHGLFVVQSDGFGSYASCFFLFPRNLVVLPHSLLGANLYRPQQPKVLTHSGLGFLLAHELSHGFDLSGVVYDGRGKLASRQQRQRLATNARFASQKSCLKRRHAEIADEKFADVNGLSLAYDSYFTAHCQHKEATGARCGTALQRHFFLNFAQFFCRDDLQLEDTSEHGSSRQRVNDAVASSEHFARAFGCERSRHKLCQLY</sequence>
<proteinExistence type="inferred from homology"/>
<keyword evidence="5" id="KW-0479">Metal-binding</keyword>
<keyword evidence="4" id="KW-0645">Protease</keyword>
<dbReference type="GO" id="GO:0016485">
    <property type="term" value="P:protein processing"/>
    <property type="evidence" value="ECO:0007669"/>
    <property type="project" value="TreeGrafter"/>
</dbReference>
<keyword evidence="6" id="KW-0378">Hydrolase</keyword>
<evidence type="ECO:0000259" key="10">
    <source>
        <dbReference type="Pfam" id="PF01431"/>
    </source>
</evidence>
<gene>
    <name evidence="12" type="ORF">AWZ03_011139</name>
</gene>
<dbReference type="OrthoDB" id="7870337at2759"/>
<comment type="cofactor">
    <cofactor evidence="1">
        <name>Zn(2+)</name>
        <dbReference type="ChEBI" id="CHEBI:29105"/>
    </cofactor>
</comment>
<dbReference type="KEGG" id="dnv:108655949"/>
<feature type="coiled-coil region" evidence="9">
    <location>
        <begin position="234"/>
        <end position="261"/>
    </location>
</feature>
<reference evidence="12 13" key="1">
    <citation type="journal article" date="2019" name="J. Hered.">
        <title>An Improved Genome Assembly for Drosophila navojoa, the Basal Species in the mojavensis Cluster.</title>
        <authorList>
            <person name="Vanderlinde T."/>
            <person name="Dupim E.G."/>
            <person name="Nazario-Yepiz N.O."/>
            <person name="Carvalho A.B."/>
        </authorList>
    </citation>
    <scope>NUCLEOTIDE SEQUENCE [LARGE SCALE GENOMIC DNA]</scope>
    <source>
        <strain evidence="12">Navoj_Jal97</strain>
        <tissue evidence="12">Whole organism</tissue>
    </source>
</reference>
<evidence type="ECO:0000256" key="9">
    <source>
        <dbReference type="SAM" id="Coils"/>
    </source>
</evidence>
<evidence type="ECO:0000313" key="13">
    <source>
        <dbReference type="Proteomes" id="UP000295192"/>
    </source>
</evidence>
<dbReference type="SUPFAM" id="SSF55486">
    <property type="entry name" value="Metalloproteases ('zincins'), catalytic domain"/>
    <property type="match status" value="1"/>
</dbReference>
<dbReference type="PANTHER" id="PTHR11733:SF167">
    <property type="entry name" value="FI17812P1-RELATED"/>
    <property type="match status" value="1"/>
</dbReference>
<dbReference type="Gene3D" id="3.40.390.10">
    <property type="entry name" value="Collagenase (Catalytic Domain)"/>
    <property type="match status" value="1"/>
</dbReference>
<evidence type="ECO:0000256" key="6">
    <source>
        <dbReference type="ARBA" id="ARBA00022801"/>
    </source>
</evidence>
<feature type="domain" description="Peptidase M13 N-terminal" evidence="11">
    <location>
        <begin position="52"/>
        <end position="402"/>
    </location>
</feature>
<dbReference type="OMA" id="VDFYEHA"/>
<evidence type="ECO:0000256" key="4">
    <source>
        <dbReference type="ARBA" id="ARBA00022670"/>
    </source>
</evidence>
<name>A0A484B2D9_DRONA</name>
<evidence type="ECO:0000256" key="2">
    <source>
        <dbReference type="ARBA" id="ARBA00004401"/>
    </source>
</evidence>
<dbReference type="PANTHER" id="PTHR11733">
    <property type="entry name" value="ZINC METALLOPROTEASE FAMILY M13 NEPRILYSIN-RELATED"/>
    <property type="match status" value="1"/>
</dbReference>
<evidence type="ECO:0000313" key="12">
    <source>
        <dbReference type="EMBL" id="TDG42442.1"/>
    </source>
</evidence>
<feature type="domain" description="Peptidase M13 C-terminal" evidence="10">
    <location>
        <begin position="474"/>
        <end position="644"/>
    </location>
</feature>
<evidence type="ECO:0000256" key="3">
    <source>
        <dbReference type="ARBA" id="ARBA00007357"/>
    </source>
</evidence>
<keyword evidence="9" id="KW-0175">Coiled coil</keyword>
<dbReference type="PROSITE" id="PS51885">
    <property type="entry name" value="NEPRILYSIN"/>
    <property type="match status" value="1"/>
</dbReference>
<comment type="similarity">
    <text evidence="3">Belongs to the peptidase M13 family.</text>
</comment>
<dbReference type="EMBL" id="LSRL02000232">
    <property type="protein sequence ID" value="TDG42442.1"/>
    <property type="molecule type" value="Genomic_DNA"/>
</dbReference>
<keyword evidence="13" id="KW-1185">Reference proteome</keyword>
<keyword evidence="8" id="KW-0482">Metalloprotease</keyword>
<dbReference type="Gene3D" id="1.10.1380.10">
    <property type="entry name" value="Neutral endopeptidase , domain2"/>
    <property type="match status" value="1"/>
</dbReference>
<evidence type="ECO:0000256" key="7">
    <source>
        <dbReference type="ARBA" id="ARBA00022833"/>
    </source>
</evidence>
<dbReference type="Pfam" id="PF01431">
    <property type="entry name" value="Peptidase_M13"/>
    <property type="match status" value="1"/>
</dbReference>
<dbReference type="InterPro" id="IPR000718">
    <property type="entry name" value="Peptidase_M13"/>
</dbReference>
<protein>
    <recommendedName>
        <fullName evidence="14">Peptidase M13 C-terminal domain-containing protein</fullName>
    </recommendedName>
</protein>
<evidence type="ECO:0008006" key="14">
    <source>
        <dbReference type="Google" id="ProtNLM"/>
    </source>
</evidence>
<accession>A0A484B2D9</accession>